<keyword evidence="13" id="KW-0732">Signal</keyword>
<feature type="chain" id="PRO_5012684156" evidence="13">
    <location>
        <begin position="28"/>
        <end position="852"/>
    </location>
</feature>
<evidence type="ECO:0000256" key="10">
    <source>
        <dbReference type="ARBA" id="ARBA00023237"/>
    </source>
</evidence>
<dbReference type="PROSITE" id="PS52016">
    <property type="entry name" value="TONB_DEPENDENT_REC_3"/>
    <property type="match status" value="1"/>
</dbReference>
<evidence type="ECO:0000259" key="15">
    <source>
        <dbReference type="Pfam" id="PF07715"/>
    </source>
</evidence>
<organism evidence="16 17">
    <name type="scientific">Brevundimonas diminuta 3F5N</name>
    <dbReference type="NCBI Taxonomy" id="1255603"/>
    <lineage>
        <taxon>Bacteria</taxon>
        <taxon>Pseudomonadati</taxon>
        <taxon>Pseudomonadota</taxon>
        <taxon>Alphaproteobacteria</taxon>
        <taxon>Caulobacterales</taxon>
        <taxon>Caulobacteraceae</taxon>
        <taxon>Brevundimonas</taxon>
    </lineage>
</organism>
<protein>
    <submittedName>
        <fullName evidence="16">TonB-dependent receptor</fullName>
    </submittedName>
</protein>
<keyword evidence="16" id="KW-0675">Receptor</keyword>
<dbReference type="InterPro" id="IPR000531">
    <property type="entry name" value="Beta-barrel_TonB"/>
</dbReference>
<evidence type="ECO:0000256" key="4">
    <source>
        <dbReference type="ARBA" id="ARBA00022496"/>
    </source>
</evidence>
<evidence type="ECO:0000256" key="9">
    <source>
        <dbReference type="ARBA" id="ARBA00023136"/>
    </source>
</evidence>
<dbReference type="GO" id="GO:0006826">
    <property type="term" value="P:iron ion transport"/>
    <property type="evidence" value="ECO:0007669"/>
    <property type="project" value="UniProtKB-KW"/>
</dbReference>
<comment type="subcellular location">
    <subcellularLocation>
        <location evidence="1 11">Cell outer membrane</location>
        <topology evidence="1 11">Multi-pass membrane protein</topology>
    </subcellularLocation>
</comment>
<evidence type="ECO:0000256" key="5">
    <source>
        <dbReference type="ARBA" id="ARBA00022692"/>
    </source>
</evidence>
<keyword evidence="3 11" id="KW-1134">Transmembrane beta strand</keyword>
<evidence type="ECO:0000313" key="16">
    <source>
        <dbReference type="EMBL" id="SJM66753.1"/>
    </source>
</evidence>
<dbReference type="InterPro" id="IPR039426">
    <property type="entry name" value="TonB-dep_rcpt-like"/>
</dbReference>
<evidence type="ECO:0000256" key="2">
    <source>
        <dbReference type="ARBA" id="ARBA00022448"/>
    </source>
</evidence>
<dbReference type="InterPro" id="IPR036942">
    <property type="entry name" value="Beta-barrel_TonB_sf"/>
</dbReference>
<keyword evidence="6" id="KW-0408">Iron</keyword>
<dbReference type="OrthoDB" id="7313036at2"/>
<dbReference type="Gene3D" id="2.40.170.20">
    <property type="entry name" value="TonB-dependent receptor, beta-barrel domain"/>
    <property type="match status" value="1"/>
</dbReference>
<evidence type="ECO:0000256" key="6">
    <source>
        <dbReference type="ARBA" id="ARBA00023004"/>
    </source>
</evidence>
<proteinExistence type="inferred from homology"/>
<evidence type="ECO:0000256" key="3">
    <source>
        <dbReference type="ARBA" id="ARBA00022452"/>
    </source>
</evidence>
<sequence length="852" mass="91179">MKPISLKRGFLAGAAVAGLMAAGAAHAQSVSSSETTTAVDDIVVTAQLRAQDPIEVPFALTAYSGDFLENLGVQEFDQLSAFVPGFLVQNQSPNNPGFVMRGITSDSGAATAEPRVSVFQDGVSISKSRGSYVELFDMERVEVAKGPQSTLYGRGALIGAVNLVQNRARPGQFDAGARIEAGDLDYRAVEGFVNAPVGETGALRLAARMKTRGGTVENLLGGEDYNSIETKALRLSGAWAPTDNLRADLIANYQTDSASGTSFKSIAYDPFDPKTGASLGGRAPWDGAALTPGADFDGGVSLGLDREVWGVTGLVKWDLSPSLTLNSTTAYRQFDSTEVFDPDGTSLPLLTAVEHAYGEQWSQEFRLNFDNGGRFSGFVGAGYFNEEGFQRMPTQFDERLALLQLATPLGDQRLKMIYAAPTPLLMGGILQSMLPAAAHPLIPGIVGNLKSAHIETATNRADLTSYDLFGDLTFKATDRLEFSGGVRWTRDDKTTGYSAAVLNGRSIAGGLVAVQTLGAQAQRLAQAGDLAGAQRLQQQITAILTGLATPGAANLPAASGLPLFALTAQPTAGNGDLIQADHEDDGFTWRLTARYALSGDASLYANYARGRRPEVLEVRGPSVPLGAPTFEVIPAETVDSFEVGYKTALMDRRLRLDGAVFHYAYDNFQTTEQDGTRFVTVNAGKANAYGFEGQVAFAATPTFDLFGTYGYNHSRFDGGARDGNRFRLSPDHMASIGATWRLPVESGTFEIQPTYTWQSKVFFDDDNDRPELQTGNFVADTVQDEYQDGYGLLNLRVRYAPTSGNWGVEAFGDNILDEEYIKDAGNTGDALGLPTFIAGRGASYGVAFTLRY</sequence>
<keyword evidence="2 11" id="KW-0813">Transport</keyword>
<evidence type="ECO:0000256" key="1">
    <source>
        <dbReference type="ARBA" id="ARBA00004571"/>
    </source>
</evidence>
<dbReference type="PANTHER" id="PTHR32552:SF81">
    <property type="entry name" value="TONB-DEPENDENT OUTER MEMBRANE RECEPTOR"/>
    <property type="match status" value="1"/>
</dbReference>
<feature type="domain" description="TonB-dependent receptor plug" evidence="15">
    <location>
        <begin position="54"/>
        <end position="159"/>
    </location>
</feature>
<keyword evidence="8 12" id="KW-0798">TonB box</keyword>
<comment type="similarity">
    <text evidence="11 12">Belongs to the TonB-dependent receptor family.</text>
</comment>
<dbReference type="PANTHER" id="PTHR32552">
    <property type="entry name" value="FERRICHROME IRON RECEPTOR-RELATED"/>
    <property type="match status" value="1"/>
</dbReference>
<feature type="signal peptide" evidence="13">
    <location>
        <begin position="1"/>
        <end position="27"/>
    </location>
</feature>
<accession>A0A1R4GF48</accession>
<dbReference type="AlphaFoldDB" id="A0A1R4GF48"/>
<dbReference type="InterPro" id="IPR012910">
    <property type="entry name" value="Plug_dom"/>
</dbReference>
<evidence type="ECO:0000259" key="14">
    <source>
        <dbReference type="Pfam" id="PF00593"/>
    </source>
</evidence>
<evidence type="ECO:0000256" key="13">
    <source>
        <dbReference type="SAM" id="SignalP"/>
    </source>
</evidence>
<evidence type="ECO:0000256" key="11">
    <source>
        <dbReference type="PROSITE-ProRule" id="PRU01360"/>
    </source>
</evidence>
<reference evidence="16 17" key="1">
    <citation type="submission" date="2017-02" db="EMBL/GenBank/DDBJ databases">
        <authorList>
            <person name="Peterson S.W."/>
        </authorList>
    </citation>
    <scope>NUCLEOTIDE SEQUENCE [LARGE SCALE GENOMIC DNA]</scope>
    <source>
        <strain evidence="16 17">3F5N</strain>
    </source>
</reference>
<evidence type="ECO:0000256" key="12">
    <source>
        <dbReference type="RuleBase" id="RU003357"/>
    </source>
</evidence>
<dbReference type="Pfam" id="PF07715">
    <property type="entry name" value="Plug"/>
    <property type="match status" value="1"/>
</dbReference>
<dbReference type="Gene3D" id="2.170.130.10">
    <property type="entry name" value="TonB-dependent receptor, plug domain"/>
    <property type="match status" value="1"/>
</dbReference>
<feature type="domain" description="TonB-dependent receptor-like beta-barrel" evidence="14">
    <location>
        <begin position="252"/>
        <end position="815"/>
    </location>
</feature>
<keyword evidence="4" id="KW-0410">Iron transport</keyword>
<keyword evidence="10 11" id="KW-0998">Cell outer membrane</keyword>
<name>A0A1R4GF48_BREDI</name>
<dbReference type="Proteomes" id="UP000195766">
    <property type="component" value="Unassembled WGS sequence"/>
</dbReference>
<evidence type="ECO:0000256" key="8">
    <source>
        <dbReference type="ARBA" id="ARBA00023077"/>
    </source>
</evidence>
<keyword evidence="9 11" id="KW-0472">Membrane</keyword>
<evidence type="ECO:0000256" key="7">
    <source>
        <dbReference type="ARBA" id="ARBA00023065"/>
    </source>
</evidence>
<keyword evidence="7" id="KW-0406">Ion transport</keyword>
<evidence type="ECO:0000313" key="17">
    <source>
        <dbReference type="Proteomes" id="UP000195766"/>
    </source>
</evidence>
<dbReference type="SUPFAM" id="SSF56935">
    <property type="entry name" value="Porins"/>
    <property type="match status" value="1"/>
</dbReference>
<dbReference type="InterPro" id="IPR037066">
    <property type="entry name" value="Plug_dom_sf"/>
</dbReference>
<gene>
    <name evidence="16" type="ORF">FM111_12175</name>
</gene>
<keyword evidence="5 11" id="KW-0812">Transmembrane</keyword>
<dbReference type="GO" id="GO:0009279">
    <property type="term" value="C:cell outer membrane"/>
    <property type="evidence" value="ECO:0007669"/>
    <property type="project" value="UniProtKB-SubCell"/>
</dbReference>
<dbReference type="RefSeq" id="WP_087141245.1">
    <property type="nucleotide sequence ID" value="NZ_FUIE01000065.1"/>
</dbReference>
<dbReference type="Pfam" id="PF00593">
    <property type="entry name" value="TonB_dep_Rec_b-barrel"/>
    <property type="match status" value="1"/>
</dbReference>
<dbReference type="EMBL" id="FUIE01000065">
    <property type="protein sequence ID" value="SJM66753.1"/>
    <property type="molecule type" value="Genomic_DNA"/>
</dbReference>